<dbReference type="InterPro" id="IPR044595">
    <property type="entry name" value="KMD1-4"/>
</dbReference>
<dbReference type="PANTHER" id="PTHR46407:SF3">
    <property type="entry name" value="OS02G0208700 PROTEIN"/>
    <property type="match status" value="1"/>
</dbReference>
<evidence type="ECO:0000313" key="3">
    <source>
        <dbReference type="Proteomes" id="UP001497512"/>
    </source>
</evidence>
<accession>A0ABP0V190</accession>
<evidence type="ECO:0000313" key="2">
    <source>
        <dbReference type="EMBL" id="CAK9235036.1"/>
    </source>
</evidence>
<dbReference type="Proteomes" id="UP001497512">
    <property type="component" value="Chromosome 8"/>
</dbReference>
<dbReference type="InterPro" id="IPR006652">
    <property type="entry name" value="Kelch_1"/>
</dbReference>
<protein>
    <recommendedName>
        <fullName evidence="1">F-box domain-containing protein</fullName>
    </recommendedName>
</protein>
<reference evidence="2" key="1">
    <citation type="submission" date="2024-02" db="EMBL/GenBank/DDBJ databases">
        <authorList>
            <consortium name="ELIXIR-Norway"/>
            <consortium name="Elixir Norway"/>
        </authorList>
    </citation>
    <scope>NUCLEOTIDE SEQUENCE</scope>
</reference>
<dbReference type="SUPFAM" id="SSF81383">
    <property type="entry name" value="F-box domain"/>
    <property type="match status" value="1"/>
</dbReference>
<evidence type="ECO:0000259" key="1">
    <source>
        <dbReference type="PROSITE" id="PS50181"/>
    </source>
</evidence>
<proteinExistence type="predicted"/>
<name>A0ABP0V190_9BRYO</name>
<dbReference type="EMBL" id="OZ019900">
    <property type="protein sequence ID" value="CAK9235036.1"/>
    <property type="molecule type" value="Genomic_DNA"/>
</dbReference>
<dbReference type="InterPro" id="IPR036047">
    <property type="entry name" value="F-box-like_dom_sf"/>
</dbReference>
<sequence>MEQEEEDQGFIRDLPDEVAYRCLTRVSVQTQAQLHGVSRKWRDLVTSREFYERRKQQGLTKHCVCMLQALPTVDSSPHPVFGVSMMNEESEQLWEWLPPIPEFAQYGLPLFCRLAAVSRSLLVLGGWHPRTWETLRTVYIFDFLARKWRRGADMPSTRSSFACQALGSDVFVAGGHNNAKIALSTAEVYSTVRDRWQALPKMNDSRDECSAAALDGELYIISGYETASQGQFMQSSEVFKPALNAWTRTWIGLTLVSRSSCDVIKPRTNVHSRGQLPLFGFHQRELVWYSAEKDEWQLVDVLPEGEDSIADPVCVTQLGADKLFVTGPRNGDDSSFTSLVYTLDLRHEDRQQSDEHASVASFRGKWEFLRPHKKFQEVIQTSCVVEI</sequence>
<gene>
    <name evidence="2" type="ORF">CSSPTR1EN2_LOCUS22516</name>
</gene>
<dbReference type="Pfam" id="PF01344">
    <property type="entry name" value="Kelch_1"/>
    <property type="match status" value="2"/>
</dbReference>
<dbReference type="Gene3D" id="2.120.10.80">
    <property type="entry name" value="Kelch-type beta propeller"/>
    <property type="match status" value="1"/>
</dbReference>
<dbReference type="InterPro" id="IPR001810">
    <property type="entry name" value="F-box_dom"/>
</dbReference>
<organism evidence="2 3">
    <name type="scientific">Sphagnum troendelagicum</name>
    <dbReference type="NCBI Taxonomy" id="128251"/>
    <lineage>
        <taxon>Eukaryota</taxon>
        <taxon>Viridiplantae</taxon>
        <taxon>Streptophyta</taxon>
        <taxon>Embryophyta</taxon>
        <taxon>Bryophyta</taxon>
        <taxon>Sphagnophytina</taxon>
        <taxon>Sphagnopsida</taxon>
        <taxon>Sphagnales</taxon>
        <taxon>Sphagnaceae</taxon>
        <taxon>Sphagnum</taxon>
    </lineage>
</organism>
<dbReference type="Pfam" id="PF00646">
    <property type="entry name" value="F-box"/>
    <property type="match status" value="1"/>
</dbReference>
<feature type="domain" description="F-box" evidence="1">
    <location>
        <begin position="8"/>
        <end position="54"/>
    </location>
</feature>
<dbReference type="PROSITE" id="PS50181">
    <property type="entry name" value="FBOX"/>
    <property type="match status" value="1"/>
</dbReference>
<dbReference type="InterPro" id="IPR015915">
    <property type="entry name" value="Kelch-typ_b-propeller"/>
</dbReference>
<dbReference type="SUPFAM" id="SSF117281">
    <property type="entry name" value="Kelch motif"/>
    <property type="match status" value="1"/>
</dbReference>
<dbReference type="Gene3D" id="1.20.1280.50">
    <property type="match status" value="1"/>
</dbReference>
<dbReference type="SMART" id="SM00256">
    <property type="entry name" value="FBOX"/>
    <property type="match status" value="1"/>
</dbReference>
<dbReference type="SMART" id="SM00612">
    <property type="entry name" value="Kelch"/>
    <property type="match status" value="2"/>
</dbReference>
<dbReference type="PANTHER" id="PTHR46407">
    <property type="entry name" value="OS02G0208700 PROTEIN"/>
    <property type="match status" value="1"/>
</dbReference>
<keyword evidence="3" id="KW-1185">Reference proteome</keyword>